<name>A0A5C6RIP0_9BACT</name>
<evidence type="ECO:0000313" key="3">
    <source>
        <dbReference type="EMBL" id="TXB61854.1"/>
    </source>
</evidence>
<dbReference type="PANTHER" id="PTHR14859:SF15">
    <property type="entry name" value="ENDONUCLEASE_EXONUCLEASE_PHOSPHATASE DOMAIN-CONTAINING PROTEIN"/>
    <property type="match status" value="1"/>
</dbReference>
<dbReference type="GO" id="GO:0004519">
    <property type="term" value="F:endonuclease activity"/>
    <property type="evidence" value="ECO:0007669"/>
    <property type="project" value="UniProtKB-KW"/>
</dbReference>
<keyword evidence="1" id="KW-1133">Transmembrane helix</keyword>
<proteinExistence type="predicted"/>
<dbReference type="CDD" id="cd09084">
    <property type="entry name" value="EEP-2"/>
    <property type="match status" value="1"/>
</dbReference>
<dbReference type="InterPro" id="IPR051916">
    <property type="entry name" value="GPI-anchor_lipid_remodeler"/>
</dbReference>
<dbReference type="EMBL" id="VOOR01000043">
    <property type="protein sequence ID" value="TXB61854.1"/>
    <property type="molecule type" value="Genomic_DNA"/>
</dbReference>
<comment type="caution">
    <text evidence="3">The sequence shown here is derived from an EMBL/GenBank/DDBJ whole genome shotgun (WGS) entry which is preliminary data.</text>
</comment>
<protein>
    <submittedName>
        <fullName evidence="3">Endonuclease/exonuclease/phosphatase family protein</fullName>
    </submittedName>
</protein>
<keyword evidence="3" id="KW-0255">Endonuclease</keyword>
<dbReference type="InterPro" id="IPR036691">
    <property type="entry name" value="Endo/exonu/phosph_ase_sf"/>
</dbReference>
<keyword evidence="1" id="KW-0472">Membrane</keyword>
<feature type="transmembrane region" description="Helical" evidence="1">
    <location>
        <begin position="36"/>
        <end position="56"/>
    </location>
</feature>
<reference evidence="3 4" key="1">
    <citation type="submission" date="2019-08" db="EMBL/GenBank/DDBJ databases">
        <title>Genome of Phaeodactylibacter luteus.</title>
        <authorList>
            <person name="Bowman J.P."/>
        </authorList>
    </citation>
    <scope>NUCLEOTIDE SEQUENCE [LARGE SCALE GENOMIC DNA]</scope>
    <source>
        <strain evidence="3 4">KCTC 42180</strain>
    </source>
</reference>
<keyword evidence="3" id="KW-0269">Exonuclease</keyword>
<keyword evidence="1" id="KW-0812">Transmembrane</keyword>
<organism evidence="3 4">
    <name type="scientific">Phaeodactylibacter luteus</name>
    <dbReference type="NCBI Taxonomy" id="1564516"/>
    <lineage>
        <taxon>Bacteria</taxon>
        <taxon>Pseudomonadati</taxon>
        <taxon>Bacteroidota</taxon>
        <taxon>Saprospiria</taxon>
        <taxon>Saprospirales</taxon>
        <taxon>Haliscomenobacteraceae</taxon>
        <taxon>Phaeodactylibacter</taxon>
    </lineage>
</organism>
<dbReference type="SUPFAM" id="SSF56219">
    <property type="entry name" value="DNase I-like"/>
    <property type="match status" value="1"/>
</dbReference>
<gene>
    <name evidence="3" type="ORF">FRY97_16900</name>
</gene>
<dbReference type="PANTHER" id="PTHR14859">
    <property type="entry name" value="CALCOFLUOR WHITE HYPERSENSITIVE PROTEIN PRECURSOR"/>
    <property type="match status" value="1"/>
</dbReference>
<dbReference type="RefSeq" id="WP_147168750.1">
    <property type="nucleotide sequence ID" value="NZ_VOOR01000043.1"/>
</dbReference>
<evidence type="ECO:0000259" key="2">
    <source>
        <dbReference type="Pfam" id="PF03372"/>
    </source>
</evidence>
<dbReference type="GO" id="GO:0006506">
    <property type="term" value="P:GPI anchor biosynthetic process"/>
    <property type="evidence" value="ECO:0007669"/>
    <property type="project" value="TreeGrafter"/>
</dbReference>
<feature type="domain" description="Endonuclease/exonuclease/phosphatase" evidence="2">
    <location>
        <begin position="96"/>
        <end position="336"/>
    </location>
</feature>
<dbReference type="GO" id="GO:0016020">
    <property type="term" value="C:membrane"/>
    <property type="evidence" value="ECO:0007669"/>
    <property type="project" value="GOC"/>
</dbReference>
<dbReference type="OrthoDB" id="635146at2"/>
<evidence type="ECO:0000313" key="4">
    <source>
        <dbReference type="Proteomes" id="UP000321580"/>
    </source>
</evidence>
<dbReference type="Pfam" id="PF03372">
    <property type="entry name" value="Exo_endo_phos"/>
    <property type="match status" value="1"/>
</dbReference>
<keyword evidence="4" id="KW-1185">Reference proteome</keyword>
<dbReference type="AlphaFoldDB" id="A0A5C6RIP0"/>
<dbReference type="GO" id="GO:0004527">
    <property type="term" value="F:exonuclease activity"/>
    <property type="evidence" value="ECO:0007669"/>
    <property type="project" value="UniProtKB-KW"/>
</dbReference>
<evidence type="ECO:0000256" key="1">
    <source>
        <dbReference type="SAM" id="Phobius"/>
    </source>
</evidence>
<dbReference type="Gene3D" id="3.60.10.10">
    <property type="entry name" value="Endonuclease/exonuclease/phosphatase"/>
    <property type="match status" value="1"/>
</dbReference>
<dbReference type="InterPro" id="IPR005135">
    <property type="entry name" value="Endo/exonuclease/phosphatase"/>
</dbReference>
<keyword evidence="3" id="KW-0378">Hydrolase</keyword>
<keyword evidence="3" id="KW-0540">Nuclease</keyword>
<accession>A0A5C6RIP0</accession>
<dbReference type="Proteomes" id="UP000321580">
    <property type="component" value="Unassembled WGS sequence"/>
</dbReference>
<sequence>MKVFRWLNIIWALLTLLCYLSPYVSPARFWPMAFFSLLFPGLFVGHLLFIITWAALRRYQVLLSLGCLLAGWPHVTGFVGLNFPPGSPEASITVKSFNAYGFRVSGGGQRYDTGTLEQVFPVNEEVDVLCFQEFPALKQDNPFVRHFQKQTGLPYAAYTPGGALALFSRYPIKQAQTHFFVKQFNGYQWADIVLPAGQTVRVFNLHLQSNGVSGMADEVAANGNLQEPQTWANIKGIAGRFRRASQRRALQAEEVAQAIRQSPYPSLVAGDFNALPQSYAYRTVSAGLSDAFREAGTGLGTTYGGRIPALRIDYVLHSRHWRALGFQVKKEHLSDHYSVTARLQLE</sequence>